<dbReference type="KEGG" id="mcak:MCCS_02780"/>
<dbReference type="Pfam" id="PF00005">
    <property type="entry name" value="ABC_tran"/>
    <property type="match status" value="1"/>
</dbReference>
<sequence length="252" mass="28642">MNDSNFVIEAHDLTKDFNGKLAVNHIALNVRKGELYAFLGPNGSGKSTTIKMLMGLLQPTYGSVSMFNKSLQDNPLEIKRRIAYIPDTPNTLGKLTGDEYLDFYASIFQMDKDRYEKKKNELLSLFELEGKTNQQIENYSHGMRQKIVLVANLMHEPEIIFLDEPTVGLDPLSTRNLKNYLRHQVSLGKTVFLTTHILEIAEQLADRIGIIYEGNLKAEGTLQQLYALHPEYSRSLEDIFLAVTGKHEVSYD</sequence>
<evidence type="ECO:0000313" key="5">
    <source>
        <dbReference type="EMBL" id="ARQ05947.1"/>
    </source>
</evidence>
<dbReference type="InterPro" id="IPR017871">
    <property type="entry name" value="ABC_transporter-like_CS"/>
</dbReference>
<dbReference type="STRING" id="1855823.MCCS_02780"/>
<dbReference type="PROSITE" id="PS50893">
    <property type="entry name" value="ABC_TRANSPORTER_2"/>
    <property type="match status" value="1"/>
</dbReference>
<reference evidence="5 6" key="1">
    <citation type="journal article" date="2017" name="Int. J. Syst. Evol. Microbiol.">
        <title>Macrococcus canis sp. nov., a skin bacterium associated with infections in dogs.</title>
        <authorList>
            <person name="Gobeli Brawand S."/>
            <person name="Cotting K."/>
            <person name="Gomez-Sanz E."/>
            <person name="Collaud A."/>
            <person name="Thomann A."/>
            <person name="Brodard I."/>
            <person name="Rodriguez-Campos S."/>
            <person name="Strauss C."/>
            <person name="Perreten V."/>
        </authorList>
    </citation>
    <scope>NUCLEOTIDE SEQUENCE [LARGE SCALE GENOMIC DNA]</scope>
    <source>
        <strain evidence="5 6">KM45013</strain>
    </source>
</reference>
<dbReference type="InterPro" id="IPR003439">
    <property type="entry name" value="ABC_transporter-like_ATP-bd"/>
</dbReference>
<dbReference type="InterPro" id="IPR027417">
    <property type="entry name" value="P-loop_NTPase"/>
</dbReference>
<evidence type="ECO:0000256" key="1">
    <source>
        <dbReference type="ARBA" id="ARBA00022448"/>
    </source>
</evidence>
<dbReference type="PROSITE" id="PS00211">
    <property type="entry name" value="ABC_TRANSPORTER_1"/>
    <property type="match status" value="1"/>
</dbReference>
<evidence type="ECO:0000313" key="6">
    <source>
        <dbReference type="Proteomes" id="UP000194154"/>
    </source>
</evidence>
<keyword evidence="2" id="KW-0547">Nucleotide-binding</keyword>
<dbReference type="EMBL" id="CP021059">
    <property type="protein sequence ID" value="ARQ05947.1"/>
    <property type="molecule type" value="Genomic_DNA"/>
</dbReference>
<dbReference type="RefSeq" id="WP_086041657.1">
    <property type="nucleotide sequence ID" value="NZ_CBCRZA010000003.1"/>
</dbReference>
<organism evidence="5 6">
    <name type="scientific">Macrococcoides canis</name>
    <dbReference type="NCBI Taxonomy" id="1855823"/>
    <lineage>
        <taxon>Bacteria</taxon>
        <taxon>Bacillati</taxon>
        <taxon>Bacillota</taxon>
        <taxon>Bacilli</taxon>
        <taxon>Bacillales</taxon>
        <taxon>Staphylococcaceae</taxon>
        <taxon>Macrococcoides</taxon>
    </lineage>
</organism>
<keyword evidence="5" id="KW-0378">Hydrolase</keyword>
<dbReference type="Proteomes" id="UP000194154">
    <property type="component" value="Chromosome"/>
</dbReference>
<dbReference type="Gene3D" id="3.40.50.300">
    <property type="entry name" value="P-loop containing nucleotide triphosphate hydrolases"/>
    <property type="match status" value="1"/>
</dbReference>
<dbReference type="GO" id="GO:0005524">
    <property type="term" value="F:ATP binding"/>
    <property type="evidence" value="ECO:0007669"/>
    <property type="project" value="UniProtKB-KW"/>
</dbReference>
<gene>
    <name evidence="5" type="primary">drrA</name>
    <name evidence="5" type="ORF">MCCS_02780</name>
</gene>
<evidence type="ECO:0000256" key="3">
    <source>
        <dbReference type="ARBA" id="ARBA00022840"/>
    </source>
</evidence>
<keyword evidence="6" id="KW-1185">Reference proteome</keyword>
<dbReference type="PANTHER" id="PTHR42939:SF1">
    <property type="entry name" value="ABC TRANSPORTER ATP-BINDING PROTEIN ALBC-RELATED"/>
    <property type="match status" value="1"/>
</dbReference>
<dbReference type="GO" id="GO:0016887">
    <property type="term" value="F:ATP hydrolysis activity"/>
    <property type="evidence" value="ECO:0007669"/>
    <property type="project" value="InterPro"/>
</dbReference>
<dbReference type="CDD" id="cd03230">
    <property type="entry name" value="ABC_DR_subfamily_A"/>
    <property type="match status" value="1"/>
</dbReference>
<accession>A0A1W7A8K7</accession>
<dbReference type="AlphaFoldDB" id="A0A1W7A8K7"/>
<dbReference type="SUPFAM" id="SSF52540">
    <property type="entry name" value="P-loop containing nucleoside triphosphate hydrolases"/>
    <property type="match status" value="1"/>
</dbReference>
<proteinExistence type="predicted"/>
<evidence type="ECO:0000259" key="4">
    <source>
        <dbReference type="PROSITE" id="PS50893"/>
    </source>
</evidence>
<keyword evidence="3 5" id="KW-0067">ATP-binding</keyword>
<dbReference type="OrthoDB" id="9804819at2"/>
<protein>
    <submittedName>
        <fullName evidence="5">Daunorubicin/doxorubicin resistance ATP-binding protein DrrA</fullName>
        <ecNumber evidence="5">3.6.3.-</ecNumber>
    </submittedName>
</protein>
<keyword evidence="1" id="KW-0813">Transport</keyword>
<feature type="domain" description="ABC transporter" evidence="4">
    <location>
        <begin position="8"/>
        <end position="238"/>
    </location>
</feature>
<dbReference type="EC" id="3.6.3.-" evidence="5"/>
<dbReference type="SMART" id="SM00382">
    <property type="entry name" value="AAA"/>
    <property type="match status" value="1"/>
</dbReference>
<dbReference type="InterPro" id="IPR003593">
    <property type="entry name" value="AAA+_ATPase"/>
</dbReference>
<dbReference type="GeneID" id="35294430"/>
<evidence type="ECO:0000256" key="2">
    <source>
        <dbReference type="ARBA" id="ARBA00022741"/>
    </source>
</evidence>
<dbReference type="InterPro" id="IPR051782">
    <property type="entry name" value="ABC_Transporter_VariousFunc"/>
</dbReference>
<dbReference type="PANTHER" id="PTHR42939">
    <property type="entry name" value="ABC TRANSPORTER ATP-BINDING PROTEIN ALBC-RELATED"/>
    <property type="match status" value="1"/>
</dbReference>
<name>A0A1W7A8K7_9STAP</name>